<dbReference type="Proteomes" id="UP001067235">
    <property type="component" value="Unassembled WGS sequence"/>
</dbReference>
<evidence type="ECO:0000313" key="7">
    <source>
        <dbReference type="EMBL" id="MCZ4550519.1"/>
    </source>
</evidence>
<evidence type="ECO:0000256" key="2">
    <source>
        <dbReference type="ARBA" id="ARBA00022692"/>
    </source>
</evidence>
<evidence type="ECO:0000256" key="5">
    <source>
        <dbReference type="SAM" id="Phobius"/>
    </source>
</evidence>
<evidence type="ECO:0000256" key="1">
    <source>
        <dbReference type="ARBA" id="ARBA00004141"/>
    </source>
</evidence>
<dbReference type="Pfam" id="PF06271">
    <property type="entry name" value="RDD"/>
    <property type="match status" value="1"/>
</dbReference>
<keyword evidence="8" id="KW-1185">Reference proteome</keyword>
<feature type="transmembrane region" description="Helical" evidence="5">
    <location>
        <begin position="23"/>
        <end position="40"/>
    </location>
</feature>
<feature type="domain" description="RDD" evidence="6">
    <location>
        <begin position="16"/>
        <end position="137"/>
    </location>
</feature>
<comment type="caution">
    <text evidence="7">The sequence shown here is derived from an EMBL/GenBank/DDBJ whole genome shotgun (WGS) entry which is preliminary data.</text>
</comment>
<keyword evidence="3 5" id="KW-1133">Transmembrane helix</keyword>
<feature type="transmembrane region" description="Helical" evidence="5">
    <location>
        <begin position="46"/>
        <end position="69"/>
    </location>
</feature>
<dbReference type="SUPFAM" id="SSF49879">
    <property type="entry name" value="SMAD/FHA domain"/>
    <property type="match status" value="1"/>
</dbReference>
<comment type="subcellular location">
    <subcellularLocation>
        <location evidence="1">Membrane</location>
        <topology evidence="1">Multi-pass membrane protein</topology>
    </subcellularLocation>
</comment>
<dbReference type="RefSeq" id="WP_301571125.1">
    <property type="nucleotide sequence ID" value="NZ_JAPWIE010000003.1"/>
</dbReference>
<proteinExistence type="predicted"/>
<keyword evidence="4 5" id="KW-0472">Membrane</keyword>
<accession>A0ABT4MU32</accession>
<evidence type="ECO:0000313" key="8">
    <source>
        <dbReference type="Proteomes" id="UP001067235"/>
    </source>
</evidence>
<name>A0ABT4MU32_GORRU</name>
<evidence type="ECO:0000259" key="6">
    <source>
        <dbReference type="Pfam" id="PF06271"/>
    </source>
</evidence>
<protein>
    <submittedName>
        <fullName evidence="7">RDD family protein</fullName>
    </submittedName>
</protein>
<dbReference type="InterPro" id="IPR008984">
    <property type="entry name" value="SMAD_FHA_dom_sf"/>
</dbReference>
<keyword evidence="2 5" id="KW-0812">Transmembrane</keyword>
<sequence length="294" mass="30488">MPESPREFLGANRVPASMGARTAAYLIDTALVIGSVAGVLCVELALGLGMAVVFALAVPLLALTGSALLRAGGRRTPGQVLSRTTVRRRVSGGPAGFWRQLSRTAALHVSNVLLFAGAWSVLADGGRPRRGWHEKISGTTTTGSLGTAGYEVVPVPPRFAGGDDADELPTDLIDPRLSARTLPLQSGHRPLRLRMDDGSFTDLSGSGFLGVPAVAWSGGRAEIVAVSAESALVGDTHLQFSISGGKLWMISTGPSVGSVLDNGESVTTMRPGHPYEVGPGTVVHFGQRSFEVAG</sequence>
<evidence type="ECO:0000256" key="3">
    <source>
        <dbReference type="ARBA" id="ARBA00022989"/>
    </source>
</evidence>
<dbReference type="InterPro" id="IPR010432">
    <property type="entry name" value="RDD"/>
</dbReference>
<gene>
    <name evidence="7" type="ORF">O4213_11060</name>
</gene>
<dbReference type="EMBL" id="JAPWIE010000003">
    <property type="protein sequence ID" value="MCZ4550519.1"/>
    <property type="molecule type" value="Genomic_DNA"/>
</dbReference>
<organism evidence="7 8">
    <name type="scientific">Gordonia rubripertincta</name>
    <name type="common">Rhodococcus corallinus</name>
    <dbReference type="NCBI Taxonomy" id="36822"/>
    <lineage>
        <taxon>Bacteria</taxon>
        <taxon>Bacillati</taxon>
        <taxon>Actinomycetota</taxon>
        <taxon>Actinomycetes</taxon>
        <taxon>Mycobacteriales</taxon>
        <taxon>Gordoniaceae</taxon>
        <taxon>Gordonia</taxon>
    </lineage>
</organism>
<evidence type="ECO:0000256" key="4">
    <source>
        <dbReference type="ARBA" id="ARBA00023136"/>
    </source>
</evidence>
<reference evidence="7" key="1">
    <citation type="submission" date="2022-12" db="EMBL/GenBank/DDBJ databases">
        <authorList>
            <person name="Krivoruchko A.V."/>
            <person name="Elkin A."/>
        </authorList>
    </citation>
    <scope>NUCLEOTIDE SEQUENCE</scope>
    <source>
        <strain evidence="7">IEGM 1388</strain>
    </source>
</reference>